<evidence type="ECO:0000256" key="1">
    <source>
        <dbReference type="SAM" id="MobiDB-lite"/>
    </source>
</evidence>
<feature type="region of interest" description="Disordered" evidence="1">
    <location>
        <begin position="93"/>
        <end position="119"/>
    </location>
</feature>
<feature type="region of interest" description="Disordered" evidence="1">
    <location>
        <begin position="183"/>
        <end position="217"/>
    </location>
</feature>
<dbReference type="InterPro" id="IPR022156">
    <property type="entry name" value="Uncharacterised_YfbK_N"/>
</dbReference>
<evidence type="ECO:0000259" key="3">
    <source>
        <dbReference type="PROSITE" id="PS50234"/>
    </source>
</evidence>
<dbReference type="Gene3D" id="3.40.50.410">
    <property type="entry name" value="von Willebrand factor, type A domain"/>
    <property type="match status" value="1"/>
</dbReference>
<keyword evidence="5" id="KW-1185">Reference proteome</keyword>
<name>A0ABW2L9I0_9BACT</name>
<comment type="caution">
    <text evidence="4">The sequence shown here is derived from an EMBL/GenBank/DDBJ whole genome shotgun (WGS) entry which is preliminary data.</text>
</comment>
<dbReference type="Pfam" id="PF12034">
    <property type="entry name" value="YfbK_C"/>
    <property type="match status" value="1"/>
</dbReference>
<reference evidence="5" key="1">
    <citation type="journal article" date="2019" name="Int. J. Syst. Evol. Microbiol.">
        <title>The Global Catalogue of Microorganisms (GCM) 10K type strain sequencing project: providing services to taxonomists for standard genome sequencing and annotation.</title>
        <authorList>
            <consortium name="The Broad Institute Genomics Platform"/>
            <consortium name="The Broad Institute Genome Sequencing Center for Infectious Disease"/>
            <person name="Wu L."/>
            <person name="Ma J."/>
        </authorList>
    </citation>
    <scope>NUCLEOTIDE SEQUENCE [LARGE SCALE GENOMIC DNA]</scope>
    <source>
        <strain evidence="5">CGMCC 4.1467</strain>
    </source>
</reference>
<keyword evidence="2" id="KW-0472">Membrane</keyword>
<dbReference type="InterPro" id="IPR036465">
    <property type="entry name" value="vWFA_dom_sf"/>
</dbReference>
<keyword evidence="2" id="KW-0812">Transmembrane</keyword>
<evidence type="ECO:0000313" key="5">
    <source>
        <dbReference type="Proteomes" id="UP001596472"/>
    </source>
</evidence>
<evidence type="ECO:0000313" key="4">
    <source>
        <dbReference type="EMBL" id="MFC7339027.1"/>
    </source>
</evidence>
<keyword evidence="2" id="KW-1133">Transmembrane helix</keyword>
<dbReference type="InterPro" id="IPR051266">
    <property type="entry name" value="CLCR"/>
</dbReference>
<dbReference type="SMART" id="SM00327">
    <property type="entry name" value="VWA"/>
    <property type="match status" value="1"/>
</dbReference>
<protein>
    <submittedName>
        <fullName evidence="4">von Willebrand factor type A domain-containing protein</fullName>
    </submittedName>
</protein>
<gene>
    <name evidence="4" type="ORF">ACFQY0_17665</name>
</gene>
<feature type="domain" description="VWFA" evidence="3">
    <location>
        <begin position="357"/>
        <end position="537"/>
    </location>
</feature>
<dbReference type="SUPFAM" id="SSF53300">
    <property type="entry name" value="vWA-like"/>
    <property type="match status" value="1"/>
</dbReference>
<dbReference type="EMBL" id="JBHTBS010000012">
    <property type="protein sequence ID" value="MFC7339027.1"/>
    <property type="molecule type" value="Genomic_DNA"/>
</dbReference>
<dbReference type="InterPro" id="IPR021908">
    <property type="entry name" value="YfbK_C"/>
</dbReference>
<dbReference type="InterPro" id="IPR002035">
    <property type="entry name" value="VWF_A"/>
</dbReference>
<proteinExistence type="predicted"/>
<sequence>MKAEDLLMDALLKEQARKREADEALLAGIDAALDGEEVKKPSKWRRAMPLSIAALLAITAAGVFTLPNMAVKKAEMAVNEMPEIQAKQLETVRRSSGASVSSDEMAPPSAPAEEEVARSSLAAMEELSSELMNSALDAKPAAPSASSARVIAANEPTPSGVPVPTDEVQALAEFGSSDDFGEAWAGESGGSGGGGNTFFGRDAADKTRSNDTTDVPLAKKKEDHSNHLPRIRGRIVVPPHGGGGTGNLSRDHYDPLVDQPWKSAWDEALSTFSIDVDTASYTNLRRMIREGRSIQPDAVRIEEVINYFDYNYPEPEGDSPFRVQSVLATCPWKTDHLLARVSIKGREVAKNARPASNLVFLIDVSGSMQSPDKLPMLKRAMKLLIDELDERDRVGMVVYAGTEGVVLPPTRLDQEGKSKALAALAKLEAGGSTNGGAGLQRAYLMAFENMQAEGVNRVILASDGDFNVGITGQGQLVEAVKASAAKGVSLSVLGFGSGNLNDAMMEAITNDGNGNYFYVDGDHEAKRVFLDKLSGTLVTIAKDVKIQVEFNPGKVKAYRLIGYANRVLRNQDFNNDKVDAGDIGAGHTVTAFYEIVPVGVAAPGVGNVDELRYQKPEGRKELVASDDWLTLKLRYKHPEGDKSQLIESPVRGEAVAWEEAGNDFRMASAAALFGMKLRKMEDVNEISWDQVIEIAKPTLAEDLKEQRAEFVELVRRLD</sequence>
<dbReference type="Proteomes" id="UP001596472">
    <property type="component" value="Unassembled WGS sequence"/>
</dbReference>
<dbReference type="Pfam" id="PF12450">
    <property type="entry name" value="vWF_A"/>
    <property type="match status" value="1"/>
</dbReference>
<feature type="compositionally biased region" description="Gly residues" evidence="1">
    <location>
        <begin position="187"/>
        <end position="197"/>
    </location>
</feature>
<dbReference type="RefSeq" id="WP_379715108.1">
    <property type="nucleotide sequence ID" value="NZ_JBHTBS010000012.1"/>
</dbReference>
<accession>A0ABW2L9I0</accession>
<dbReference type="PANTHER" id="PTHR10579">
    <property type="entry name" value="CALCIUM-ACTIVATED CHLORIDE CHANNEL REGULATOR"/>
    <property type="match status" value="1"/>
</dbReference>
<dbReference type="PANTHER" id="PTHR10579:SF43">
    <property type="entry name" value="ZINC FINGER (C3HC4-TYPE RING FINGER) FAMILY PROTEIN"/>
    <property type="match status" value="1"/>
</dbReference>
<organism evidence="4 5">
    <name type="scientific">Haloferula chungangensis</name>
    <dbReference type="NCBI Taxonomy" id="1048331"/>
    <lineage>
        <taxon>Bacteria</taxon>
        <taxon>Pseudomonadati</taxon>
        <taxon>Verrucomicrobiota</taxon>
        <taxon>Verrucomicrobiia</taxon>
        <taxon>Verrucomicrobiales</taxon>
        <taxon>Verrucomicrobiaceae</taxon>
        <taxon>Haloferula</taxon>
    </lineage>
</organism>
<feature type="transmembrane region" description="Helical" evidence="2">
    <location>
        <begin position="47"/>
        <end position="66"/>
    </location>
</feature>
<feature type="compositionally biased region" description="Basic and acidic residues" evidence="1">
    <location>
        <begin position="202"/>
        <end position="217"/>
    </location>
</feature>
<dbReference type="PROSITE" id="PS50234">
    <property type="entry name" value="VWFA"/>
    <property type="match status" value="1"/>
</dbReference>
<dbReference type="Pfam" id="PF00092">
    <property type="entry name" value="VWA"/>
    <property type="match status" value="1"/>
</dbReference>
<evidence type="ECO:0000256" key="2">
    <source>
        <dbReference type="SAM" id="Phobius"/>
    </source>
</evidence>